<keyword evidence="4" id="KW-0479">Metal-binding</keyword>
<dbReference type="AlphaFoldDB" id="A0A2T9YJE4"/>
<proteinExistence type="inferred from homology"/>
<dbReference type="PANTHER" id="PTHR42979">
    <property type="entry name" value="3-ISOPROPYLMALATE DEHYDROGENASE"/>
    <property type="match status" value="1"/>
</dbReference>
<comment type="similarity">
    <text evidence="1">Belongs to the isocitrate and isopropylmalate dehydrogenases family.</text>
</comment>
<evidence type="ECO:0000256" key="3">
    <source>
        <dbReference type="ARBA" id="ARBA00022605"/>
    </source>
</evidence>
<dbReference type="OrthoDB" id="419183at2759"/>
<protein>
    <recommendedName>
        <fullName evidence="9">Isopropylmalate dehydrogenase-like domain-containing protein</fullName>
    </recommendedName>
</protein>
<keyword evidence="5" id="KW-0460">Magnesium</keyword>
<keyword evidence="11" id="KW-1185">Reference proteome</keyword>
<feature type="domain" description="Isopropylmalate dehydrogenase-like" evidence="9">
    <location>
        <begin position="6"/>
        <end position="87"/>
    </location>
</feature>
<dbReference type="SUPFAM" id="SSF53659">
    <property type="entry name" value="Isocitrate/Isopropylmalate dehydrogenase-like"/>
    <property type="match status" value="1"/>
</dbReference>
<evidence type="ECO:0000256" key="5">
    <source>
        <dbReference type="ARBA" id="ARBA00022842"/>
    </source>
</evidence>
<dbReference type="InterPro" id="IPR024084">
    <property type="entry name" value="IsoPropMal-DH-like_dom"/>
</dbReference>
<keyword evidence="7" id="KW-0520">NAD</keyword>
<dbReference type="Pfam" id="PF00180">
    <property type="entry name" value="Iso_dh"/>
    <property type="match status" value="1"/>
</dbReference>
<evidence type="ECO:0000259" key="9">
    <source>
        <dbReference type="Pfam" id="PF00180"/>
    </source>
</evidence>
<dbReference type="InterPro" id="IPR004429">
    <property type="entry name" value="Isopropylmalate_DH"/>
</dbReference>
<dbReference type="PANTHER" id="PTHR42979:SF1">
    <property type="entry name" value="3-ISOPROPYLMALATE DEHYDROGENASE"/>
    <property type="match status" value="1"/>
</dbReference>
<evidence type="ECO:0000256" key="7">
    <source>
        <dbReference type="ARBA" id="ARBA00023027"/>
    </source>
</evidence>
<keyword evidence="3" id="KW-0028">Amino-acid biosynthesis</keyword>
<evidence type="ECO:0000256" key="6">
    <source>
        <dbReference type="ARBA" id="ARBA00023002"/>
    </source>
</evidence>
<accession>A0A2T9YJE4</accession>
<dbReference type="GO" id="GO:0009098">
    <property type="term" value="P:L-leucine biosynthetic process"/>
    <property type="evidence" value="ECO:0007669"/>
    <property type="project" value="UniProtKB-KW"/>
</dbReference>
<reference evidence="10 11" key="1">
    <citation type="journal article" date="2018" name="MBio">
        <title>Comparative Genomics Reveals the Core Gene Toolbox for the Fungus-Insect Symbiosis.</title>
        <authorList>
            <person name="Wang Y."/>
            <person name="Stata M."/>
            <person name="Wang W."/>
            <person name="Stajich J.E."/>
            <person name="White M.M."/>
            <person name="Moncalvo J.M."/>
        </authorList>
    </citation>
    <scope>NUCLEOTIDE SEQUENCE [LARGE SCALE GENOMIC DNA]</scope>
    <source>
        <strain evidence="10 11">AUS-77-4</strain>
    </source>
</reference>
<keyword evidence="2" id="KW-0432">Leucine biosynthesis</keyword>
<evidence type="ECO:0000256" key="8">
    <source>
        <dbReference type="ARBA" id="ARBA00023304"/>
    </source>
</evidence>
<evidence type="ECO:0000256" key="1">
    <source>
        <dbReference type="ARBA" id="ARBA00007769"/>
    </source>
</evidence>
<dbReference type="GO" id="GO:0005829">
    <property type="term" value="C:cytosol"/>
    <property type="evidence" value="ECO:0007669"/>
    <property type="project" value="TreeGrafter"/>
</dbReference>
<dbReference type="Proteomes" id="UP000245699">
    <property type="component" value="Unassembled WGS sequence"/>
</dbReference>
<gene>
    <name evidence="10" type="ORF">BB559_003733</name>
</gene>
<evidence type="ECO:0000256" key="2">
    <source>
        <dbReference type="ARBA" id="ARBA00022430"/>
    </source>
</evidence>
<evidence type="ECO:0000256" key="4">
    <source>
        <dbReference type="ARBA" id="ARBA00022723"/>
    </source>
</evidence>
<evidence type="ECO:0000313" key="11">
    <source>
        <dbReference type="Proteomes" id="UP000245699"/>
    </source>
</evidence>
<dbReference type="Gene3D" id="3.40.718.10">
    <property type="entry name" value="Isopropylmalate Dehydrogenase"/>
    <property type="match status" value="1"/>
</dbReference>
<comment type="caution">
    <text evidence="10">The sequence shown here is derived from an EMBL/GenBank/DDBJ whole genome shotgun (WGS) entry which is preliminary data.</text>
</comment>
<evidence type="ECO:0000313" key="10">
    <source>
        <dbReference type="EMBL" id="PVU92445.1"/>
    </source>
</evidence>
<keyword evidence="6" id="KW-0560">Oxidoreductase</keyword>
<dbReference type="EMBL" id="MBFT01000367">
    <property type="protein sequence ID" value="PVU92445.1"/>
    <property type="molecule type" value="Genomic_DNA"/>
</dbReference>
<dbReference type="STRING" id="61424.A0A2T9YJE4"/>
<sequence>MNNRYNIAVIPGDGIGPEVTKEAVKVLKKVSEMRAKVLGGSLHFAEYYFGRIAIDNHGNPLPSSTLEACKSASAVILGAVGGPQWPRPLDASNP</sequence>
<organism evidence="10 11">
    <name type="scientific">Furculomyces boomerangus</name>
    <dbReference type="NCBI Taxonomy" id="61424"/>
    <lineage>
        <taxon>Eukaryota</taxon>
        <taxon>Fungi</taxon>
        <taxon>Fungi incertae sedis</taxon>
        <taxon>Zoopagomycota</taxon>
        <taxon>Kickxellomycotina</taxon>
        <taxon>Harpellomycetes</taxon>
        <taxon>Harpellales</taxon>
        <taxon>Harpellaceae</taxon>
        <taxon>Furculomyces</taxon>
    </lineage>
</organism>
<name>A0A2T9YJE4_9FUNG</name>
<dbReference type="GO" id="GO:0003862">
    <property type="term" value="F:3-isopropylmalate dehydrogenase activity"/>
    <property type="evidence" value="ECO:0007669"/>
    <property type="project" value="InterPro"/>
</dbReference>
<keyword evidence="8" id="KW-0100">Branched-chain amino acid biosynthesis</keyword>
<dbReference type="GO" id="GO:0046872">
    <property type="term" value="F:metal ion binding"/>
    <property type="evidence" value="ECO:0007669"/>
    <property type="project" value="UniProtKB-KW"/>
</dbReference>